<dbReference type="SUPFAM" id="SSF75169">
    <property type="entry name" value="DsrEFH-like"/>
    <property type="match status" value="1"/>
</dbReference>
<evidence type="ECO:0000313" key="1">
    <source>
        <dbReference type="EMBL" id="MDA5110910.1"/>
    </source>
</evidence>
<comment type="caution">
    <text evidence="1">The sequence shown here is derived from an EMBL/GenBank/DDBJ whole genome shotgun (WGS) entry which is preliminary data.</text>
</comment>
<dbReference type="InterPro" id="IPR032836">
    <property type="entry name" value="DsrE2-like"/>
</dbReference>
<name>A0A9X3TUY0_9BACL</name>
<gene>
    <name evidence="1" type="ORF">O3V59_21465</name>
</gene>
<dbReference type="AlphaFoldDB" id="A0A9X3TUY0"/>
<dbReference type="RefSeq" id="WP_035301130.1">
    <property type="nucleotide sequence ID" value="NZ_JAPYYP010000051.1"/>
</dbReference>
<dbReference type="Pfam" id="PF13686">
    <property type="entry name" value="DrsE_2"/>
    <property type="match status" value="1"/>
</dbReference>
<dbReference type="EMBL" id="JAPYYP010000051">
    <property type="protein sequence ID" value="MDA5110910.1"/>
    <property type="molecule type" value="Genomic_DNA"/>
</dbReference>
<dbReference type="PANTHER" id="PTHR34655">
    <property type="entry name" value="CONSERVED WITHIN P. AEROPHILUM"/>
    <property type="match status" value="1"/>
</dbReference>
<protein>
    <submittedName>
        <fullName evidence="1">DsrE/DsrF/DrsH-like family protein</fullName>
    </submittedName>
</protein>
<dbReference type="PANTHER" id="PTHR34655:SF2">
    <property type="entry name" value="PEROXIREDOXIN FAMILY PROTEIN"/>
    <property type="match status" value="1"/>
</dbReference>
<sequence length="159" mass="17679">MDKQDKTTLIVFDGDLDKAIASFIIANGAAAMGKKVTMFFTFWGLNILRKDQVVPVKKGFLEKMFAWMMPRGPEKLGISKMNFGGLGAKMMKYIMKKKNVATLAELMQMAKELDVEMIACTMSMDVMGIKEEELIDGLKFAGVATYLGEADQANINLFI</sequence>
<reference evidence="1" key="1">
    <citation type="submission" date="2022-12" db="EMBL/GenBank/DDBJ databases">
        <title>Draft genome sequence of the thermophilic strain Brevibacillus thermoruber HT42, isolated from Los Humeros, Puebla, Mexico, with biotechnological potential.</title>
        <authorList>
            <person name="Lara Sanchez J."/>
            <person name="Solis Palacios R."/>
            <person name="Bustos Baena A.S."/>
            <person name="Ruz Baez A.E."/>
            <person name="Espinosa Luna G."/>
            <person name="Oliart Ros R.M."/>
        </authorList>
    </citation>
    <scope>NUCLEOTIDE SEQUENCE</scope>
    <source>
        <strain evidence="1">HT42</strain>
    </source>
</reference>
<organism evidence="1 2">
    <name type="scientific">Brevibacillus thermoruber</name>
    <dbReference type="NCBI Taxonomy" id="33942"/>
    <lineage>
        <taxon>Bacteria</taxon>
        <taxon>Bacillati</taxon>
        <taxon>Bacillota</taxon>
        <taxon>Bacilli</taxon>
        <taxon>Bacillales</taxon>
        <taxon>Paenibacillaceae</taxon>
        <taxon>Brevibacillus</taxon>
    </lineage>
</organism>
<dbReference type="InterPro" id="IPR027396">
    <property type="entry name" value="DsrEFH-like"/>
</dbReference>
<keyword evidence="2" id="KW-1185">Reference proteome</keyword>
<proteinExistence type="predicted"/>
<accession>A0A9X3TUY0</accession>
<evidence type="ECO:0000313" key="2">
    <source>
        <dbReference type="Proteomes" id="UP001151071"/>
    </source>
</evidence>
<dbReference type="Gene3D" id="3.40.1260.10">
    <property type="entry name" value="DsrEFH-like"/>
    <property type="match status" value="1"/>
</dbReference>
<dbReference type="Proteomes" id="UP001151071">
    <property type="component" value="Unassembled WGS sequence"/>
</dbReference>